<feature type="transmembrane region" description="Helical" evidence="4">
    <location>
        <begin position="20"/>
        <end position="42"/>
    </location>
</feature>
<dbReference type="Gene3D" id="3.40.50.150">
    <property type="entry name" value="Vaccinia Virus protein VP39"/>
    <property type="match status" value="1"/>
</dbReference>
<dbReference type="GO" id="GO:0032259">
    <property type="term" value="P:methylation"/>
    <property type="evidence" value="ECO:0007669"/>
    <property type="project" value="UniProtKB-KW"/>
</dbReference>
<dbReference type="InterPro" id="IPR029063">
    <property type="entry name" value="SAM-dependent_MTases_sf"/>
</dbReference>
<evidence type="ECO:0000256" key="4">
    <source>
        <dbReference type="SAM" id="Phobius"/>
    </source>
</evidence>
<dbReference type="InterPro" id="IPR013216">
    <property type="entry name" value="Methyltransf_11"/>
</dbReference>
<dbReference type="PANTHER" id="PTHR44942:SF4">
    <property type="entry name" value="METHYLTRANSFERASE TYPE 11 DOMAIN-CONTAINING PROTEIN"/>
    <property type="match status" value="1"/>
</dbReference>
<keyword evidence="4" id="KW-0472">Membrane</keyword>
<proteinExistence type="inferred from homology"/>
<sequence length="206" mass="21627">MSETSPLAVNHHADHPGFSGVTGAVFALIFLLTGRASAAFAADLMRVGHDDHVVDIGCGPGTAARAAAHRRAAVTGVDPSASMLRLARLATRRNAAISWREGTAESLPVAEDSATLVWALATVHHWRDVDAGLREAHRVLRPGGRLLAVERRTEPGANGVASHGWTAEQAEAFAALCRRAGFADVAVGTGHAGRRDVWAVTARTPE</sequence>
<comment type="caution">
    <text evidence="6">The sequence shown here is derived from an EMBL/GenBank/DDBJ whole genome shotgun (WGS) entry which is preliminary data.</text>
</comment>
<keyword evidence="7" id="KW-1185">Reference proteome</keyword>
<evidence type="ECO:0000259" key="5">
    <source>
        <dbReference type="Pfam" id="PF08241"/>
    </source>
</evidence>
<evidence type="ECO:0000256" key="3">
    <source>
        <dbReference type="ARBA" id="ARBA00022679"/>
    </source>
</evidence>
<dbReference type="InterPro" id="IPR051052">
    <property type="entry name" value="Diverse_substrate_MTase"/>
</dbReference>
<evidence type="ECO:0000313" key="6">
    <source>
        <dbReference type="EMBL" id="MBB2990105.1"/>
    </source>
</evidence>
<dbReference type="CDD" id="cd02440">
    <property type="entry name" value="AdoMet_MTases"/>
    <property type="match status" value="1"/>
</dbReference>
<dbReference type="GO" id="GO:0008757">
    <property type="term" value="F:S-adenosylmethionine-dependent methyltransferase activity"/>
    <property type="evidence" value="ECO:0007669"/>
    <property type="project" value="InterPro"/>
</dbReference>
<accession>A0A839Q6V8</accession>
<gene>
    <name evidence="6" type="ORF">FHR72_001573</name>
</gene>
<keyword evidence="3" id="KW-0808">Transferase</keyword>
<name>A0A839Q6V8_MYCIR</name>
<dbReference type="SUPFAM" id="SSF53335">
    <property type="entry name" value="S-adenosyl-L-methionine-dependent methyltransferases"/>
    <property type="match status" value="1"/>
</dbReference>
<dbReference type="AlphaFoldDB" id="A0A839Q6V8"/>
<keyword evidence="2 6" id="KW-0489">Methyltransferase</keyword>
<dbReference type="EMBL" id="JACHVU010000003">
    <property type="protein sequence ID" value="MBB2990105.1"/>
    <property type="molecule type" value="Genomic_DNA"/>
</dbReference>
<evidence type="ECO:0000256" key="2">
    <source>
        <dbReference type="ARBA" id="ARBA00022603"/>
    </source>
</evidence>
<keyword evidence="6" id="KW-0830">Ubiquinone</keyword>
<protein>
    <submittedName>
        <fullName evidence="6">Ubiquinone/menaquinone biosynthesis C-methylase UbiE</fullName>
    </submittedName>
</protein>
<keyword evidence="4" id="KW-0812">Transmembrane</keyword>
<dbReference type="Proteomes" id="UP000550501">
    <property type="component" value="Unassembled WGS sequence"/>
</dbReference>
<organism evidence="6 7">
    <name type="scientific">Mycolicibacterium iranicum</name>
    <name type="common">Mycobacterium iranicum</name>
    <dbReference type="NCBI Taxonomy" id="912594"/>
    <lineage>
        <taxon>Bacteria</taxon>
        <taxon>Bacillati</taxon>
        <taxon>Actinomycetota</taxon>
        <taxon>Actinomycetes</taxon>
        <taxon>Mycobacteriales</taxon>
        <taxon>Mycobacteriaceae</taxon>
        <taxon>Mycolicibacterium</taxon>
    </lineage>
</organism>
<feature type="domain" description="Methyltransferase type 11" evidence="5">
    <location>
        <begin position="54"/>
        <end position="147"/>
    </location>
</feature>
<keyword evidence="4" id="KW-1133">Transmembrane helix</keyword>
<reference evidence="6 7" key="1">
    <citation type="submission" date="2020-08" db="EMBL/GenBank/DDBJ databases">
        <title>The Agave Microbiome: Exploring the role of microbial communities in plant adaptations to desert environments.</title>
        <authorList>
            <person name="Partida-Martinez L.P."/>
        </authorList>
    </citation>
    <scope>NUCLEOTIDE SEQUENCE [LARGE SCALE GENOMIC DNA]</scope>
    <source>
        <strain evidence="6 7">AT2.18</strain>
    </source>
</reference>
<evidence type="ECO:0000256" key="1">
    <source>
        <dbReference type="ARBA" id="ARBA00008361"/>
    </source>
</evidence>
<dbReference type="PANTHER" id="PTHR44942">
    <property type="entry name" value="METHYLTRANSF_11 DOMAIN-CONTAINING PROTEIN"/>
    <property type="match status" value="1"/>
</dbReference>
<dbReference type="Pfam" id="PF08241">
    <property type="entry name" value="Methyltransf_11"/>
    <property type="match status" value="1"/>
</dbReference>
<dbReference type="RefSeq" id="WP_183467374.1">
    <property type="nucleotide sequence ID" value="NZ_JACHVU010000003.1"/>
</dbReference>
<evidence type="ECO:0000313" key="7">
    <source>
        <dbReference type="Proteomes" id="UP000550501"/>
    </source>
</evidence>
<comment type="similarity">
    <text evidence="1">Belongs to the methyltransferase superfamily.</text>
</comment>